<evidence type="ECO:0000313" key="1">
    <source>
        <dbReference type="EMBL" id="CAK0796291.1"/>
    </source>
</evidence>
<keyword evidence="2" id="KW-1185">Reference proteome</keyword>
<organism evidence="1 2">
    <name type="scientific">Prorocentrum cordatum</name>
    <dbReference type="NCBI Taxonomy" id="2364126"/>
    <lineage>
        <taxon>Eukaryota</taxon>
        <taxon>Sar</taxon>
        <taxon>Alveolata</taxon>
        <taxon>Dinophyceae</taxon>
        <taxon>Prorocentrales</taxon>
        <taxon>Prorocentraceae</taxon>
        <taxon>Prorocentrum</taxon>
    </lineage>
</organism>
<proteinExistence type="predicted"/>
<comment type="caution">
    <text evidence="1">The sequence shown here is derived from an EMBL/GenBank/DDBJ whole genome shotgun (WGS) entry which is preliminary data.</text>
</comment>
<sequence>MKQAKLDEIAAGKKMVAEIDQEDAALREKHAQEMKELKDTEDQLAMDQAFLADLKQKCAEGDAEFESRMKGRLDEITAVEDTIKILNSDESFKMFLKTTKGFVEDQQFVEQSSAFVQTGAASKEA</sequence>
<evidence type="ECO:0000313" key="2">
    <source>
        <dbReference type="Proteomes" id="UP001189429"/>
    </source>
</evidence>
<name>A0ABN9PWL0_9DINO</name>
<reference evidence="1" key="1">
    <citation type="submission" date="2023-10" db="EMBL/GenBank/DDBJ databases">
        <authorList>
            <person name="Chen Y."/>
            <person name="Shah S."/>
            <person name="Dougan E. K."/>
            <person name="Thang M."/>
            <person name="Chan C."/>
        </authorList>
    </citation>
    <scope>NUCLEOTIDE SEQUENCE [LARGE SCALE GENOMIC DNA]</scope>
</reference>
<protein>
    <submittedName>
        <fullName evidence="1">Uncharacterized protein</fullName>
    </submittedName>
</protein>
<feature type="non-terminal residue" evidence="1">
    <location>
        <position position="125"/>
    </location>
</feature>
<gene>
    <name evidence="1" type="ORF">PCOR1329_LOCUS5708</name>
</gene>
<accession>A0ABN9PWL0</accession>
<dbReference type="EMBL" id="CAUYUJ010001513">
    <property type="protein sequence ID" value="CAK0796291.1"/>
    <property type="molecule type" value="Genomic_DNA"/>
</dbReference>
<dbReference type="Proteomes" id="UP001189429">
    <property type="component" value="Unassembled WGS sequence"/>
</dbReference>